<keyword evidence="6" id="KW-1185">Reference proteome</keyword>
<name>A0A2G5EAD7_AQUCA</name>
<feature type="region of interest" description="Disordered" evidence="4">
    <location>
        <begin position="1"/>
        <end position="29"/>
    </location>
</feature>
<gene>
    <name evidence="5" type="ORF">AQUCO_01000433v1</name>
</gene>
<dbReference type="PANTHER" id="PTHR31636">
    <property type="entry name" value="OSJNBA0084A10.13 PROTEIN-RELATED"/>
    <property type="match status" value="1"/>
</dbReference>
<dbReference type="STRING" id="218851.A0A2G5EAD7"/>
<evidence type="ECO:0000256" key="1">
    <source>
        <dbReference type="ARBA" id="ARBA00023015"/>
    </source>
</evidence>
<feature type="compositionally biased region" description="Low complexity" evidence="4">
    <location>
        <begin position="17"/>
        <end position="29"/>
    </location>
</feature>
<evidence type="ECO:0000256" key="3">
    <source>
        <dbReference type="PROSITE-ProRule" id="PRU01191"/>
    </source>
</evidence>
<dbReference type="PROSITE" id="PS50985">
    <property type="entry name" value="GRAS"/>
    <property type="match status" value="1"/>
</dbReference>
<feature type="region of interest" description="Leucine repeat II (LRII)" evidence="3">
    <location>
        <begin position="324"/>
        <end position="356"/>
    </location>
</feature>
<dbReference type="AlphaFoldDB" id="A0A2G5EAD7"/>
<reference evidence="5 6" key="1">
    <citation type="submission" date="2017-09" db="EMBL/GenBank/DDBJ databases">
        <title>WGS assembly of Aquilegia coerulea Goldsmith.</title>
        <authorList>
            <person name="Hodges S."/>
            <person name="Kramer E."/>
            <person name="Nordborg M."/>
            <person name="Tomkins J."/>
            <person name="Borevitz J."/>
            <person name="Derieg N."/>
            <person name="Yan J."/>
            <person name="Mihaltcheva S."/>
            <person name="Hayes R.D."/>
            <person name="Rokhsar D."/>
        </authorList>
    </citation>
    <scope>NUCLEOTIDE SEQUENCE [LARGE SCALE GENOMIC DNA]</scope>
    <source>
        <strain evidence="6">cv. Goldsmith</strain>
    </source>
</reference>
<keyword evidence="1" id="KW-0805">Transcription regulation</keyword>
<protein>
    <submittedName>
        <fullName evidence="5">Uncharacterized protein</fullName>
    </submittedName>
</protein>
<dbReference type="Pfam" id="PF03514">
    <property type="entry name" value="GRAS"/>
    <property type="match status" value="1"/>
</dbReference>
<dbReference type="InterPro" id="IPR005202">
    <property type="entry name" value="TF_GRAS"/>
</dbReference>
<sequence length="530" mass="60168">MRSPFNTLQNHFSHPKTTTNNTPSQTTINTTQFTNYEPTSVLDLRRSPSPVLGGSDSINNFTAISGVSDDSPLHWEENVVLPTTHHHLLSSSEDWDSMMLNLSEKDESTLLFKNNLFEQQQSPSPLLSDHSFFNEFNLSSNHPQTYTQSINNNEIYIESSCVEFDCSQLDQLIRAAACYESNELPSAQVILARLNQQLRNPIGKPLQRSAFYFKEALQFLLSGSNFAEINLSSLEIVHKIKAYKSFSEISPITMFANFTANQALLEALDGAMFIHIVDFEIGIGGQWASFMQEIASKAKSRNVLPSSIRITAVIPEECSMEASLIRDNLNQFAQELGIQFQLEFILFSTFEEVLFNSIRFINGELIAVNLSPRIFRRFRTSESISGFLRFLRRVSPRITVFMDSEGCRDTRGSSFRRNFINGLEFYSSLFESLDAASGGDVELVRRIEKYLLRPKIFGSVYAAGNSVLPWRELFSSVGMIPVQFSEFTDSQAEWLVRRAQIRGFQVAKRQGSMLLCWHERELVATSAWRC</sequence>
<organism evidence="5 6">
    <name type="scientific">Aquilegia coerulea</name>
    <name type="common">Rocky mountain columbine</name>
    <dbReference type="NCBI Taxonomy" id="218851"/>
    <lineage>
        <taxon>Eukaryota</taxon>
        <taxon>Viridiplantae</taxon>
        <taxon>Streptophyta</taxon>
        <taxon>Embryophyta</taxon>
        <taxon>Tracheophyta</taxon>
        <taxon>Spermatophyta</taxon>
        <taxon>Magnoliopsida</taxon>
        <taxon>Ranunculales</taxon>
        <taxon>Ranunculaceae</taxon>
        <taxon>Thalictroideae</taxon>
        <taxon>Aquilegia</taxon>
    </lineage>
</organism>
<proteinExistence type="inferred from homology"/>
<accession>A0A2G5EAD7</accession>
<keyword evidence="2" id="KW-0804">Transcription</keyword>
<dbReference type="Proteomes" id="UP000230069">
    <property type="component" value="Unassembled WGS sequence"/>
</dbReference>
<evidence type="ECO:0000256" key="4">
    <source>
        <dbReference type="SAM" id="MobiDB-lite"/>
    </source>
</evidence>
<comment type="similarity">
    <text evidence="3">Belongs to the GRAS family.</text>
</comment>
<dbReference type="InParanoid" id="A0A2G5EAD7"/>
<evidence type="ECO:0000256" key="2">
    <source>
        <dbReference type="ARBA" id="ARBA00023163"/>
    </source>
</evidence>
<dbReference type="FunCoup" id="A0A2G5EAD7">
    <property type="interactions" value="266"/>
</dbReference>
<feature type="region of interest" description="SAW" evidence="3">
    <location>
        <begin position="461"/>
        <end position="529"/>
    </location>
</feature>
<dbReference type="EMBL" id="KZ305027">
    <property type="protein sequence ID" value="PIA52547.1"/>
    <property type="molecule type" value="Genomic_DNA"/>
</dbReference>
<dbReference type="OrthoDB" id="764992at2759"/>
<feature type="short sequence motif" description="VHIID" evidence="3">
    <location>
        <begin position="274"/>
        <end position="278"/>
    </location>
</feature>
<evidence type="ECO:0000313" key="5">
    <source>
        <dbReference type="EMBL" id="PIA52547.1"/>
    </source>
</evidence>
<comment type="caution">
    <text evidence="3">Lacks conserved residue(s) required for the propagation of feature annotation.</text>
</comment>
<feature type="compositionally biased region" description="Polar residues" evidence="4">
    <location>
        <begin position="1"/>
        <end position="16"/>
    </location>
</feature>
<evidence type="ECO:0000313" key="6">
    <source>
        <dbReference type="Proteomes" id="UP000230069"/>
    </source>
</evidence>